<accession>A0A2H0RAN1</accession>
<dbReference type="EMBL" id="PCXU01000019">
    <property type="protein sequence ID" value="PIR43537.1"/>
    <property type="molecule type" value="Genomic_DNA"/>
</dbReference>
<gene>
    <name evidence="1" type="ORF">COV24_02200</name>
</gene>
<evidence type="ECO:0000313" key="1">
    <source>
        <dbReference type="EMBL" id="PIR43537.1"/>
    </source>
</evidence>
<name>A0A2H0RAN1_UNCKA</name>
<comment type="caution">
    <text evidence="1">The sequence shown here is derived from an EMBL/GenBank/DDBJ whole genome shotgun (WGS) entry which is preliminary data.</text>
</comment>
<organism evidence="1 2">
    <name type="scientific">candidate division WWE3 bacterium CG10_big_fil_rev_8_21_14_0_10_32_10</name>
    <dbReference type="NCBI Taxonomy" id="1975090"/>
    <lineage>
        <taxon>Bacteria</taxon>
        <taxon>Katanobacteria</taxon>
    </lineage>
</organism>
<sequence length="120" mass="14221">MAVWKDFERELAKWFSSKRNIGSGKINSTDSGKPRPGDVIMPVKYKTLIEAKTRKKFPKSGIYHRALQTLEDAKAENMQNFFHYERKNGSKQIYILATNQEWMKKITNFIRKELDKEYEE</sequence>
<reference evidence="1 2" key="1">
    <citation type="submission" date="2017-09" db="EMBL/GenBank/DDBJ databases">
        <title>Depth-based differentiation of microbial function through sediment-hosted aquifers and enrichment of novel symbionts in the deep terrestrial subsurface.</title>
        <authorList>
            <person name="Probst A.J."/>
            <person name="Ladd B."/>
            <person name="Jarett J.K."/>
            <person name="Geller-Mcgrath D.E."/>
            <person name="Sieber C.M."/>
            <person name="Emerson J.B."/>
            <person name="Anantharaman K."/>
            <person name="Thomas B.C."/>
            <person name="Malmstrom R."/>
            <person name="Stieglmeier M."/>
            <person name="Klingl A."/>
            <person name="Woyke T."/>
            <person name="Ryan C.M."/>
            <person name="Banfield J.F."/>
        </authorList>
    </citation>
    <scope>NUCLEOTIDE SEQUENCE [LARGE SCALE GENOMIC DNA]</scope>
    <source>
        <strain evidence="1">CG10_big_fil_rev_8_21_14_0_10_32_10</strain>
    </source>
</reference>
<protein>
    <submittedName>
        <fullName evidence="1">Uncharacterized protein</fullName>
    </submittedName>
</protein>
<proteinExistence type="predicted"/>
<dbReference type="AlphaFoldDB" id="A0A2H0RAN1"/>
<dbReference type="Proteomes" id="UP000230214">
    <property type="component" value="Unassembled WGS sequence"/>
</dbReference>
<evidence type="ECO:0000313" key="2">
    <source>
        <dbReference type="Proteomes" id="UP000230214"/>
    </source>
</evidence>